<dbReference type="Gene3D" id="1.10.286.20">
    <property type="match status" value="1"/>
</dbReference>
<dbReference type="HAMAP" id="MF_00050">
    <property type="entry name" value="EF_Ts"/>
    <property type="match status" value="1"/>
</dbReference>
<evidence type="ECO:0000256" key="2">
    <source>
        <dbReference type="ARBA" id="ARBA00022768"/>
    </source>
</evidence>
<keyword evidence="5" id="KW-0496">Mitochondrion</keyword>
<geneLocation type="plastid" evidence="8"/>
<dbReference type="Pfam" id="PF00889">
    <property type="entry name" value="EF_TS"/>
    <property type="match status" value="1"/>
</dbReference>
<dbReference type="PROSITE" id="PS01126">
    <property type="entry name" value="EF_TS_1"/>
    <property type="match status" value="1"/>
</dbReference>
<dbReference type="InterPro" id="IPR001816">
    <property type="entry name" value="Transl_elong_EFTs/EF1B"/>
</dbReference>
<comment type="subcellular location">
    <subcellularLocation>
        <location evidence="4">Cytoplasm</location>
    </subcellularLocation>
    <subcellularLocation>
        <location evidence="5">Mitochondrion</location>
    </subcellularLocation>
</comment>
<dbReference type="InterPro" id="IPR009060">
    <property type="entry name" value="UBA-like_sf"/>
</dbReference>
<accession>A0A1C9C808</accession>
<evidence type="ECO:0000313" key="8">
    <source>
        <dbReference type="EMBL" id="AOM64520.1"/>
    </source>
</evidence>
<dbReference type="GO" id="GO:0003746">
    <property type="term" value="F:translation elongation factor activity"/>
    <property type="evidence" value="ECO:0007669"/>
    <property type="project" value="UniProtKB-UniRule"/>
</dbReference>
<gene>
    <name evidence="8" type="primary">tsf</name>
    <name evidence="8" type="ORF">Riqu_041</name>
</gene>
<evidence type="ECO:0000256" key="4">
    <source>
        <dbReference type="HAMAP-Rule" id="MF_00050"/>
    </source>
</evidence>
<organism evidence="8">
    <name type="scientific">Riquetophycus sp</name>
    <dbReference type="NCBI Taxonomy" id="1897556"/>
    <lineage>
        <taxon>Eukaryota</taxon>
        <taxon>Rhodophyta</taxon>
        <taxon>Florideophyceae</taxon>
        <taxon>Rhodymeniophycidae</taxon>
        <taxon>Peyssonneliales</taxon>
        <taxon>Peyssonneliaceae</taxon>
        <taxon>Riquetophycus</taxon>
    </lineage>
</organism>
<feature type="domain" description="Translation elongation factor EFTs/EF1B dimerisation" evidence="7">
    <location>
        <begin position="54"/>
        <end position="200"/>
    </location>
</feature>
<keyword evidence="2 4" id="KW-0251">Elongation factor</keyword>
<dbReference type="PANTHER" id="PTHR11741:SF0">
    <property type="entry name" value="ELONGATION FACTOR TS, MITOCHONDRIAL"/>
    <property type="match status" value="1"/>
</dbReference>
<proteinExistence type="inferred from homology"/>
<evidence type="ECO:0000256" key="3">
    <source>
        <dbReference type="ARBA" id="ARBA00022917"/>
    </source>
</evidence>
<evidence type="ECO:0000256" key="6">
    <source>
        <dbReference type="RuleBase" id="RU000642"/>
    </source>
</evidence>
<dbReference type="InterPro" id="IPR014039">
    <property type="entry name" value="Transl_elong_EFTs/EF1B_dimer"/>
</dbReference>
<reference evidence="8" key="1">
    <citation type="journal article" date="2016" name="BMC Biol.">
        <title>Parallel evolution of highly conserved plastid genome architecture in red seaweeds and seed plants.</title>
        <authorList>
            <person name="Lee J."/>
            <person name="Cho C.H."/>
            <person name="Park S.I."/>
            <person name="Choi J.W."/>
            <person name="Song H.S."/>
            <person name="West J.A."/>
            <person name="Bhattacharya D."/>
            <person name="Yoon H.S."/>
        </authorList>
    </citation>
    <scope>NUCLEOTIDE SEQUENCE</scope>
</reference>
<keyword evidence="4" id="KW-0963">Cytoplasm</keyword>
<evidence type="ECO:0000259" key="7">
    <source>
        <dbReference type="Pfam" id="PF00889"/>
    </source>
</evidence>
<name>A0A1C9C808_9FLOR</name>
<dbReference type="Gene3D" id="1.10.8.10">
    <property type="entry name" value="DNA helicase RuvA subunit, C-terminal domain"/>
    <property type="match status" value="1"/>
</dbReference>
<dbReference type="Gene3D" id="3.30.479.20">
    <property type="entry name" value="Elongation factor Ts, dimerisation domain"/>
    <property type="match status" value="1"/>
</dbReference>
<dbReference type="AlphaFoldDB" id="A0A1C9C808"/>
<dbReference type="InterPro" id="IPR018101">
    <property type="entry name" value="Transl_elong_Ts_CS"/>
</dbReference>
<dbReference type="FunFam" id="1.10.8.10:FF:000001">
    <property type="entry name" value="Elongation factor Ts"/>
    <property type="match status" value="1"/>
</dbReference>
<keyword evidence="3 4" id="KW-0648">Protein biosynthesis</keyword>
<dbReference type="InterPro" id="IPR036402">
    <property type="entry name" value="EF-Ts_dimer_sf"/>
</dbReference>
<dbReference type="NCBIfam" id="TIGR00116">
    <property type="entry name" value="tsf"/>
    <property type="match status" value="1"/>
</dbReference>
<evidence type="ECO:0000256" key="1">
    <source>
        <dbReference type="ARBA" id="ARBA00005532"/>
    </source>
</evidence>
<sequence>MSIQISAQRVKELRSQTGAGMMACKKALQESNGDMKAAMENLRKKGLASADKKLSRITTEGIIESYIHAGSRIGVLVELNCETDFVARRLEFQRLAKDIAMQIVACPSVKYVSINHIDQDIIDNENRIEAGKEDLLNKPKNIKDRIVAGRLDKRLKEMSLMDQLFIKDQNISVEELIKQHVSLLGENIKVRRFTKFLLGEGLDKNTSNLIDEIEGIIQNI</sequence>
<dbReference type="PANTHER" id="PTHR11741">
    <property type="entry name" value="ELONGATION FACTOR TS"/>
    <property type="match status" value="1"/>
</dbReference>
<dbReference type="GO" id="GO:0005739">
    <property type="term" value="C:mitochondrion"/>
    <property type="evidence" value="ECO:0007669"/>
    <property type="project" value="UniProtKB-SubCell"/>
</dbReference>
<evidence type="ECO:0000256" key="5">
    <source>
        <dbReference type="HAMAP-Rule" id="MF_03135"/>
    </source>
</evidence>
<dbReference type="SUPFAM" id="SSF54713">
    <property type="entry name" value="Elongation factor Ts (EF-Ts), dimerisation domain"/>
    <property type="match status" value="1"/>
</dbReference>
<comment type="similarity">
    <text evidence="1 4 6">Belongs to the EF-Ts family.</text>
</comment>
<dbReference type="SUPFAM" id="SSF46934">
    <property type="entry name" value="UBA-like"/>
    <property type="match status" value="1"/>
</dbReference>
<keyword evidence="8" id="KW-0934">Plastid</keyword>
<dbReference type="PROSITE" id="PS01127">
    <property type="entry name" value="EF_TS_2"/>
    <property type="match status" value="1"/>
</dbReference>
<comment type="function">
    <text evidence="4 6">Associates with the EF-Tu.GDP complex and induces the exchange of GDP to GTP. It remains bound to the aminoacyl-tRNA.EF-Tu.GTP complex up to the GTP hydrolysis stage on the ribosome.</text>
</comment>
<dbReference type="EMBL" id="KX284710">
    <property type="protein sequence ID" value="AOM64520.1"/>
    <property type="molecule type" value="Genomic_DNA"/>
</dbReference>
<protein>
    <recommendedName>
        <fullName evidence="5">Elongation factor Ts, mitochondrial</fullName>
        <shortName evidence="5">EF-Ts</shortName>
        <shortName evidence="5">EF-TsMt</shortName>
    </recommendedName>
</protein>
<dbReference type="CDD" id="cd14275">
    <property type="entry name" value="UBA_EF-Ts"/>
    <property type="match status" value="1"/>
</dbReference>